<evidence type="ECO:0000313" key="2">
    <source>
        <dbReference type="Proteomes" id="UP000216147"/>
    </source>
</evidence>
<gene>
    <name evidence="1" type="ORF">B7Y86_07970</name>
</gene>
<dbReference type="Pfam" id="PF09523">
    <property type="entry name" value="DUF2390"/>
    <property type="match status" value="1"/>
</dbReference>
<sequence length="156" mass="16633">MSDPFWEWALKAYAAPGVQEACLQLQDGTGQNVPLLLWAGWTAATGRVLDEDAIEGACDCARAWDAAAVTPLRSLRRTLGNTNPDIDNAARESLREAVKVVELAAERHLMAGLEALAPAPTSPPRPAIDALAAVARVWSRVVPRPALTMLAECLPA</sequence>
<dbReference type="EMBL" id="NCEQ01000007">
    <property type="protein sequence ID" value="OYX56703.1"/>
    <property type="molecule type" value="Genomic_DNA"/>
</dbReference>
<dbReference type="InterPro" id="IPR012659">
    <property type="entry name" value="CHP02444"/>
</dbReference>
<comment type="caution">
    <text evidence="1">The sequence shown here is derived from an EMBL/GenBank/DDBJ whole genome shotgun (WGS) entry which is preliminary data.</text>
</comment>
<dbReference type="NCBIfam" id="TIGR02444">
    <property type="entry name" value="TIGR02444 family protein"/>
    <property type="match status" value="1"/>
</dbReference>
<name>A0A258HK64_9CAUL</name>
<protein>
    <submittedName>
        <fullName evidence="1">TIGR02444 family protein</fullName>
    </submittedName>
</protein>
<organism evidence="1 2">
    <name type="scientific">Brevundimonas subvibrioides</name>
    <dbReference type="NCBI Taxonomy" id="74313"/>
    <lineage>
        <taxon>Bacteria</taxon>
        <taxon>Pseudomonadati</taxon>
        <taxon>Pseudomonadota</taxon>
        <taxon>Alphaproteobacteria</taxon>
        <taxon>Caulobacterales</taxon>
        <taxon>Caulobacteraceae</taxon>
        <taxon>Brevundimonas</taxon>
    </lineage>
</organism>
<dbReference type="AlphaFoldDB" id="A0A258HK64"/>
<reference evidence="1 2" key="1">
    <citation type="submission" date="2017-03" db="EMBL/GenBank/DDBJ databases">
        <title>Lifting the veil on microbial sulfur biogeochemistry in mining wastewaters.</title>
        <authorList>
            <person name="Kantor R.S."/>
            <person name="Colenbrander Nelson T."/>
            <person name="Marshall S."/>
            <person name="Bennett D."/>
            <person name="Apte S."/>
            <person name="Camacho D."/>
            <person name="Thomas B.C."/>
            <person name="Warren L.A."/>
            <person name="Banfield J.F."/>
        </authorList>
    </citation>
    <scope>NUCLEOTIDE SEQUENCE [LARGE SCALE GENOMIC DNA]</scope>
    <source>
        <strain evidence="1">32-68-21</strain>
    </source>
</reference>
<dbReference type="Proteomes" id="UP000216147">
    <property type="component" value="Unassembled WGS sequence"/>
</dbReference>
<evidence type="ECO:0000313" key="1">
    <source>
        <dbReference type="EMBL" id="OYX56703.1"/>
    </source>
</evidence>
<accession>A0A258HK64</accession>
<proteinExistence type="predicted"/>